<dbReference type="InterPro" id="IPR036291">
    <property type="entry name" value="NAD(P)-bd_dom_sf"/>
</dbReference>
<dbReference type="InterPro" id="IPR055170">
    <property type="entry name" value="GFO_IDH_MocA-like_dom"/>
</dbReference>
<reference evidence="3 4" key="1">
    <citation type="submission" date="2017-04" db="EMBL/GenBank/DDBJ databases">
        <authorList>
            <person name="Afonso C.L."/>
            <person name="Miller P.J."/>
            <person name="Scott M.A."/>
            <person name="Spackman E."/>
            <person name="Goraichik I."/>
            <person name="Dimitrov K.M."/>
            <person name="Suarez D.L."/>
            <person name="Swayne D.E."/>
        </authorList>
    </citation>
    <scope>NUCLEOTIDE SEQUENCE [LARGE SCALE GENOMIC DNA]</scope>
    <source>
        <strain evidence="3 4">VK13</strain>
    </source>
</reference>
<dbReference type="Proteomes" id="UP000192708">
    <property type="component" value="Unassembled WGS sequence"/>
</dbReference>
<dbReference type="PANTHER" id="PTHR43377">
    <property type="entry name" value="BILIVERDIN REDUCTASE A"/>
    <property type="match status" value="1"/>
</dbReference>
<proteinExistence type="predicted"/>
<dbReference type="OrthoDB" id="9801953at2"/>
<dbReference type="EMBL" id="FWXJ01000014">
    <property type="protein sequence ID" value="SMC74388.1"/>
    <property type="molecule type" value="Genomic_DNA"/>
</dbReference>
<dbReference type="InterPro" id="IPR000683">
    <property type="entry name" value="Gfo/Idh/MocA-like_OxRdtase_N"/>
</dbReference>
<dbReference type="Pfam" id="PF22725">
    <property type="entry name" value="GFO_IDH_MocA_C3"/>
    <property type="match status" value="1"/>
</dbReference>
<dbReference type="Gene3D" id="3.30.360.10">
    <property type="entry name" value="Dihydrodipicolinate Reductase, domain 2"/>
    <property type="match status" value="1"/>
</dbReference>
<evidence type="ECO:0000313" key="3">
    <source>
        <dbReference type="EMBL" id="SMC74388.1"/>
    </source>
</evidence>
<dbReference type="InterPro" id="IPR051450">
    <property type="entry name" value="Gfo/Idh/MocA_Oxidoreductases"/>
</dbReference>
<sequence>MRAAVIGLGWWGKQIITYLHPSNKIQVTHGVDVQVEHLADFAKDHALILETDLNAVLNNPDIDAVILATPHSMHEEQALQIIAAGKQLFCEKPLALTSQGAKRILDAVQKQNFVLGIGHERRFEPALEEVLRAVKAGELGQILHVEANVSHNLFAKMSASNWRVQDQDAPAGALTALGVHLTDFFISLVGCPTHVRAKTGRVLKDAVGKDQVMVQLDFKEGITGSVTCLSTTPFHGRITVFGSLGWIEVKENGNVDWGLPSEMTITNSEAKRSFKSLPASNVVLKNFESWADAVAGKSVYRYTPEQIYNNIQVLEAIVYSSNHSSEIVAIH</sequence>
<dbReference type="AlphaFoldDB" id="A0A1W2BPC5"/>
<organism evidence="3 4">
    <name type="scientific">Polynucleobacter kasalickyi</name>
    <dbReference type="NCBI Taxonomy" id="1938817"/>
    <lineage>
        <taxon>Bacteria</taxon>
        <taxon>Pseudomonadati</taxon>
        <taxon>Pseudomonadota</taxon>
        <taxon>Betaproteobacteria</taxon>
        <taxon>Burkholderiales</taxon>
        <taxon>Burkholderiaceae</taxon>
        <taxon>Polynucleobacter</taxon>
    </lineage>
</organism>
<dbReference type="RefSeq" id="WP_084285220.1">
    <property type="nucleotide sequence ID" value="NZ_FWXJ01000014.1"/>
</dbReference>
<accession>A0A1W2BPC5</accession>
<dbReference type="SUPFAM" id="SSF51735">
    <property type="entry name" value="NAD(P)-binding Rossmann-fold domains"/>
    <property type="match status" value="1"/>
</dbReference>
<dbReference type="GO" id="GO:0000166">
    <property type="term" value="F:nucleotide binding"/>
    <property type="evidence" value="ECO:0007669"/>
    <property type="project" value="InterPro"/>
</dbReference>
<evidence type="ECO:0000259" key="1">
    <source>
        <dbReference type="Pfam" id="PF01408"/>
    </source>
</evidence>
<dbReference type="Gene3D" id="3.40.50.720">
    <property type="entry name" value="NAD(P)-binding Rossmann-like Domain"/>
    <property type="match status" value="1"/>
</dbReference>
<dbReference type="STRING" id="1938817.SAMN06296008_11452"/>
<gene>
    <name evidence="3" type="ORF">SAMN06296008_11452</name>
</gene>
<feature type="domain" description="Gfo/Idh/MocA-like oxidoreductase N-terminal" evidence="1">
    <location>
        <begin position="1"/>
        <end position="119"/>
    </location>
</feature>
<keyword evidence="4" id="KW-1185">Reference proteome</keyword>
<protein>
    <submittedName>
        <fullName evidence="3">Predicted dehydrogenase</fullName>
    </submittedName>
</protein>
<evidence type="ECO:0000313" key="4">
    <source>
        <dbReference type="Proteomes" id="UP000192708"/>
    </source>
</evidence>
<dbReference type="SUPFAM" id="SSF55347">
    <property type="entry name" value="Glyceraldehyde-3-phosphate dehydrogenase-like, C-terminal domain"/>
    <property type="match status" value="1"/>
</dbReference>
<evidence type="ECO:0000259" key="2">
    <source>
        <dbReference type="Pfam" id="PF22725"/>
    </source>
</evidence>
<dbReference type="PANTHER" id="PTHR43377:SF1">
    <property type="entry name" value="BILIVERDIN REDUCTASE A"/>
    <property type="match status" value="1"/>
</dbReference>
<dbReference type="Pfam" id="PF01408">
    <property type="entry name" value="GFO_IDH_MocA"/>
    <property type="match status" value="1"/>
</dbReference>
<name>A0A1W2BPC5_9BURK</name>
<feature type="domain" description="GFO/IDH/MocA-like oxidoreductase" evidence="2">
    <location>
        <begin position="129"/>
        <end position="248"/>
    </location>
</feature>